<protein>
    <recommendedName>
        <fullName evidence="3">GNAT family N-acetyltransferase</fullName>
    </recommendedName>
</protein>
<evidence type="ECO:0008006" key="3">
    <source>
        <dbReference type="Google" id="ProtNLM"/>
    </source>
</evidence>
<name>A0ABS3HU51_9ENTE</name>
<gene>
    <name evidence="1" type="ORF">DOK76_08910</name>
</gene>
<dbReference type="EMBL" id="JAFLVX010000021">
    <property type="protein sequence ID" value="MBO0477191.1"/>
    <property type="molecule type" value="Genomic_DNA"/>
</dbReference>
<evidence type="ECO:0000313" key="1">
    <source>
        <dbReference type="EMBL" id="MBO0477191.1"/>
    </source>
</evidence>
<organism evidence="1 2">
    <name type="scientific">Candidatus Vagococcus giribetii</name>
    <dbReference type="NCBI Taxonomy" id="2230876"/>
    <lineage>
        <taxon>Bacteria</taxon>
        <taxon>Bacillati</taxon>
        <taxon>Bacillota</taxon>
        <taxon>Bacilli</taxon>
        <taxon>Lactobacillales</taxon>
        <taxon>Enterococcaceae</taxon>
        <taxon>Vagococcus</taxon>
    </lineage>
</organism>
<proteinExistence type="predicted"/>
<reference evidence="1 2" key="1">
    <citation type="submission" date="2021-03" db="EMBL/GenBank/DDBJ databases">
        <title>Enterococcal diversity collection.</title>
        <authorList>
            <person name="Gilmore M.S."/>
            <person name="Schwartzman J."/>
            <person name="Van Tyne D."/>
            <person name="Martin M."/>
            <person name="Earl A.M."/>
            <person name="Manson A.L."/>
            <person name="Straub T."/>
            <person name="Salamzade R."/>
            <person name="Saavedra J."/>
            <person name="Lebreton F."/>
            <person name="Prichula J."/>
            <person name="Schaufler K."/>
            <person name="Gaca A."/>
            <person name="Sgardioli B."/>
            <person name="Wagenaar J."/>
            <person name="Strong T."/>
        </authorList>
    </citation>
    <scope>NUCLEOTIDE SEQUENCE [LARGE SCALE GENOMIC DNA]</scope>
    <source>
        <strain evidence="1 2">DIV0080</strain>
    </source>
</reference>
<dbReference type="RefSeq" id="WP_206966943.1">
    <property type="nucleotide sequence ID" value="NZ_JAFLVX010000021.1"/>
</dbReference>
<sequence length="52" mass="6412">MKLVHITKDNLEECIKLYMDTFSKEPWNDVFESTDKIRSYFLNFMENNQYIE</sequence>
<keyword evidence="2" id="KW-1185">Reference proteome</keyword>
<evidence type="ECO:0000313" key="2">
    <source>
        <dbReference type="Proteomes" id="UP000664857"/>
    </source>
</evidence>
<comment type="caution">
    <text evidence="1">The sequence shown here is derived from an EMBL/GenBank/DDBJ whole genome shotgun (WGS) entry which is preliminary data.</text>
</comment>
<dbReference type="Proteomes" id="UP000664857">
    <property type="component" value="Unassembled WGS sequence"/>
</dbReference>
<accession>A0ABS3HU51</accession>